<accession>A0ABT4UM06</accession>
<name>A0ABT4UM06_9BACT</name>
<dbReference type="EMBL" id="JAQGEF010000018">
    <property type="protein sequence ID" value="MDA3615835.1"/>
    <property type="molecule type" value="Genomic_DNA"/>
</dbReference>
<dbReference type="RefSeq" id="WP_407032163.1">
    <property type="nucleotide sequence ID" value="NZ_JAQGEF010000018.1"/>
</dbReference>
<sequence length="157" mass="18463">MEIEYLKQLQNNPIPYPNEKEFNGEIKGISESKITYLEQLYNNGNPFPIVLKELLYLAGKSCYVIDWGPFVKQEELQQFVREVIQEENHIITRPFYVFDSTSGIYLFIYLDEGDNPSYHVMDPYEPDSSKWIKKWNKTIQQLVNDGVELVKEGLTPF</sequence>
<organism evidence="1 2">
    <name type="scientific">Polluticaenibacter yanchengensis</name>
    <dbReference type="NCBI Taxonomy" id="3014562"/>
    <lineage>
        <taxon>Bacteria</taxon>
        <taxon>Pseudomonadati</taxon>
        <taxon>Bacteroidota</taxon>
        <taxon>Chitinophagia</taxon>
        <taxon>Chitinophagales</taxon>
        <taxon>Chitinophagaceae</taxon>
        <taxon>Polluticaenibacter</taxon>
    </lineage>
</organism>
<proteinExistence type="predicted"/>
<comment type="caution">
    <text evidence="1">The sequence shown here is derived from an EMBL/GenBank/DDBJ whole genome shotgun (WGS) entry which is preliminary data.</text>
</comment>
<evidence type="ECO:0000313" key="2">
    <source>
        <dbReference type="Proteomes" id="UP001210231"/>
    </source>
</evidence>
<protein>
    <recommendedName>
        <fullName evidence="3">SMI1/KNR4 family protein</fullName>
    </recommendedName>
</protein>
<evidence type="ECO:0008006" key="3">
    <source>
        <dbReference type="Google" id="ProtNLM"/>
    </source>
</evidence>
<reference evidence="1 2" key="1">
    <citation type="submission" date="2022-12" db="EMBL/GenBank/DDBJ databases">
        <title>Chitinophagaceae gen. sp. nov., a new member of the family Chitinophagaceae, isolated from soil in a chemical factory.</title>
        <authorList>
            <person name="Ke Z."/>
        </authorList>
    </citation>
    <scope>NUCLEOTIDE SEQUENCE [LARGE SCALE GENOMIC DNA]</scope>
    <source>
        <strain evidence="1 2">LY-5</strain>
    </source>
</reference>
<keyword evidence="2" id="KW-1185">Reference proteome</keyword>
<dbReference type="Proteomes" id="UP001210231">
    <property type="component" value="Unassembled WGS sequence"/>
</dbReference>
<gene>
    <name evidence="1" type="ORF">O3P16_13530</name>
</gene>
<evidence type="ECO:0000313" key="1">
    <source>
        <dbReference type="EMBL" id="MDA3615835.1"/>
    </source>
</evidence>